<evidence type="ECO:0000313" key="2">
    <source>
        <dbReference type="Proteomes" id="UP001162483"/>
    </source>
</evidence>
<feature type="non-terminal residue" evidence="1">
    <location>
        <position position="87"/>
    </location>
</feature>
<comment type="caution">
    <text evidence="1">The sequence shown here is derived from an EMBL/GenBank/DDBJ whole genome shotgun (WGS) entry which is preliminary data.</text>
</comment>
<reference evidence="1" key="1">
    <citation type="submission" date="2023-05" db="EMBL/GenBank/DDBJ databases">
        <authorList>
            <person name="Stuckert A."/>
        </authorList>
    </citation>
    <scope>NUCLEOTIDE SEQUENCE</scope>
</reference>
<gene>
    <name evidence="1" type="ORF">SPARVUS_LOCUS16071266</name>
</gene>
<organism evidence="1 2">
    <name type="scientific">Staurois parvus</name>
    <dbReference type="NCBI Taxonomy" id="386267"/>
    <lineage>
        <taxon>Eukaryota</taxon>
        <taxon>Metazoa</taxon>
        <taxon>Chordata</taxon>
        <taxon>Craniata</taxon>
        <taxon>Vertebrata</taxon>
        <taxon>Euteleostomi</taxon>
        <taxon>Amphibia</taxon>
        <taxon>Batrachia</taxon>
        <taxon>Anura</taxon>
        <taxon>Neobatrachia</taxon>
        <taxon>Ranoidea</taxon>
        <taxon>Ranidae</taxon>
        <taxon>Staurois</taxon>
    </lineage>
</organism>
<evidence type="ECO:0000313" key="1">
    <source>
        <dbReference type="EMBL" id="CAI9620954.1"/>
    </source>
</evidence>
<accession>A0ABN9HGN9</accession>
<keyword evidence="2" id="KW-1185">Reference proteome</keyword>
<dbReference type="Proteomes" id="UP001162483">
    <property type="component" value="Unassembled WGS sequence"/>
</dbReference>
<dbReference type="EMBL" id="CATNWA010021005">
    <property type="protein sequence ID" value="CAI9620954.1"/>
    <property type="molecule type" value="Genomic_DNA"/>
</dbReference>
<protein>
    <submittedName>
        <fullName evidence="1">Uncharacterized protein</fullName>
    </submittedName>
</protein>
<proteinExistence type="predicted"/>
<sequence>MLCVLCFIVPYQKLAYYLFLSATRTIAQAWKSPFVPLQGVRDRMTTMMLNEQMSSICNDSQRKFLKIWEPWLQYAFPTLPRLVWGRD</sequence>
<name>A0ABN9HGN9_9NEOB</name>